<dbReference type="STRING" id="1072583.KUC_3537"/>
<reference evidence="13 15" key="2">
    <citation type="submission" date="2017-07" db="EMBL/GenBank/DDBJ databases">
        <title>Shotgun whole genome sequences of three halophilic bacterial isolates.</title>
        <authorList>
            <person name="Pozzo T."/>
            <person name="Higdon S.M."/>
            <person name="Quillaguaman J."/>
        </authorList>
    </citation>
    <scope>NUCLEOTIDE SEQUENCE [LARGE SCALE GENOMIC DNA]</scope>
    <source>
        <strain evidence="13 15">LC1</strain>
    </source>
</reference>
<accession>A0A265DW09</accession>
<evidence type="ECO:0000256" key="8">
    <source>
        <dbReference type="ARBA" id="ARBA00023326"/>
    </source>
</evidence>
<gene>
    <name evidence="13" type="ORF">CE457_15875</name>
    <name evidence="12" type="ORF">KUC_3537</name>
</gene>
<evidence type="ECO:0000256" key="10">
    <source>
        <dbReference type="RuleBase" id="RU361174"/>
    </source>
</evidence>
<feature type="active site" description="Nucleophile" evidence="9">
    <location>
        <position position="448"/>
    </location>
</feature>
<dbReference type="Gene3D" id="3.20.20.80">
    <property type="entry name" value="Glycosidases"/>
    <property type="match status" value="1"/>
</dbReference>
<dbReference type="InterPro" id="IPR044846">
    <property type="entry name" value="GH10"/>
</dbReference>
<dbReference type="Proteomes" id="UP000005756">
    <property type="component" value="Unassembled WGS sequence"/>
</dbReference>
<feature type="domain" description="GH10" evidence="11">
    <location>
        <begin position="195"/>
        <end position="526"/>
    </location>
</feature>
<evidence type="ECO:0000256" key="3">
    <source>
        <dbReference type="ARBA" id="ARBA00022651"/>
    </source>
</evidence>
<dbReference type="PRINTS" id="PR00134">
    <property type="entry name" value="GLHYDRLASE10"/>
</dbReference>
<comment type="similarity">
    <text evidence="2 10">Belongs to the glycosyl hydrolase 10 (cellulase F) family.</text>
</comment>
<evidence type="ECO:0000313" key="12">
    <source>
        <dbReference type="EMBL" id="EHJ91977.1"/>
    </source>
</evidence>
<evidence type="ECO:0000313" key="13">
    <source>
        <dbReference type="EMBL" id="OZT73198.1"/>
    </source>
</evidence>
<evidence type="ECO:0000259" key="11">
    <source>
        <dbReference type="PROSITE" id="PS51760"/>
    </source>
</evidence>
<dbReference type="SUPFAM" id="SSF51445">
    <property type="entry name" value="(Trans)glycosidases"/>
    <property type="match status" value="1"/>
</dbReference>
<evidence type="ECO:0000256" key="5">
    <source>
        <dbReference type="ARBA" id="ARBA00022801"/>
    </source>
</evidence>
<proteinExistence type="inferred from homology"/>
<dbReference type="Proteomes" id="UP000216538">
    <property type="component" value="Unassembled WGS sequence"/>
</dbReference>
<keyword evidence="3 12" id="KW-0858">Xylan degradation</keyword>
<dbReference type="PROSITE" id="PS51760">
    <property type="entry name" value="GH10_2"/>
    <property type="match status" value="1"/>
</dbReference>
<dbReference type="EMBL" id="NPEY01000013">
    <property type="protein sequence ID" value="OZT73198.1"/>
    <property type="molecule type" value="Genomic_DNA"/>
</dbReference>
<comment type="catalytic activity">
    <reaction evidence="1 10">
        <text>Endohydrolysis of (1-&gt;4)-beta-D-xylosidic linkages in xylans.</text>
        <dbReference type="EC" id="3.2.1.8"/>
    </reaction>
</comment>
<name>A0A265DW09_9GAMM</name>
<protein>
    <recommendedName>
        <fullName evidence="10">Beta-xylanase</fullName>
        <ecNumber evidence="10">3.2.1.8</ecNumber>
    </recommendedName>
</protein>
<evidence type="ECO:0000256" key="2">
    <source>
        <dbReference type="ARBA" id="ARBA00007495"/>
    </source>
</evidence>
<dbReference type="InterPro" id="IPR001000">
    <property type="entry name" value="GH10_dom"/>
</dbReference>
<dbReference type="AlphaFoldDB" id="A0A265DW09"/>
<sequence>MTNAAFRLWEGFSGATLQSNGVLFEGLDRKLSPLPESTDAPVQNPSLNLAMRFQVAGDFEINITATLTAANSTYFLFHGVIPMVQDEWYCAMSTFKAQIVNGDWCYWTMYHPDNTEAGNAAASVGNNVIYTFKREGTELVFLTNGVEVTRQSDMCLFADGVVYLSLDEANVGATFFVTQITTTGTVEETPVRSVPKTAGTLRDKAGKFRIGTAVATYPMVFDDQYRTILGNEFNQLTPENCMKFQFIQPARGVYDFYESDKLIDYAERNGMDVHGHTVAWNEATPQWLWDGWLDGTITATEVGKILDEHIERLFGRYKGRMVSFDLINEPFLDWTDQLRDSVWYQALGRGYIERALRKAHEVDPDVLLFINEWGCEEAGDKQDFLFNLVVELQTAGVPIHGIGLQMHEDMNAEYQASWRSNTPSVTKAHLKSAIARFKSLGIEVRVSELDINPHRSLATTPEAVAAWYATYLEACIEAGAHSFTMWGFTDRWSSLNEWYDYYNHGNGLIYDAQYQPKLSYQALSNKLDEMAQSVTDRFPS</sequence>
<keyword evidence="6 10" id="KW-0119">Carbohydrate metabolism</keyword>
<evidence type="ECO:0000256" key="9">
    <source>
        <dbReference type="PROSITE-ProRule" id="PRU10061"/>
    </source>
</evidence>
<keyword evidence="4" id="KW-0732">Signal</keyword>
<dbReference type="GO" id="GO:0045493">
    <property type="term" value="P:xylan catabolic process"/>
    <property type="evidence" value="ECO:0007669"/>
    <property type="project" value="UniProtKB-KW"/>
</dbReference>
<dbReference type="GO" id="GO:0031176">
    <property type="term" value="F:endo-1,4-beta-xylanase activity"/>
    <property type="evidence" value="ECO:0007669"/>
    <property type="project" value="UniProtKB-EC"/>
</dbReference>
<dbReference type="RefSeq" id="WP_007114466.1">
    <property type="nucleotide sequence ID" value="NZ_JH393259.1"/>
</dbReference>
<evidence type="ECO:0000256" key="6">
    <source>
        <dbReference type="ARBA" id="ARBA00023277"/>
    </source>
</evidence>
<evidence type="ECO:0000313" key="14">
    <source>
        <dbReference type="Proteomes" id="UP000005756"/>
    </source>
</evidence>
<dbReference type="PROSITE" id="PS00591">
    <property type="entry name" value="GH10_1"/>
    <property type="match status" value="1"/>
</dbReference>
<keyword evidence="8 10" id="KW-0624">Polysaccharide degradation</keyword>
<dbReference type="InterPro" id="IPR017853">
    <property type="entry name" value="GH"/>
</dbReference>
<evidence type="ECO:0000256" key="7">
    <source>
        <dbReference type="ARBA" id="ARBA00023295"/>
    </source>
</evidence>
<evidence type="ECO:0000256" key="1">
    <source>
        <dbReference type="ARBA" id="ARBA00000681"/>
    </source>
</evidence>
<dbReference type="SMART" id="SM00633">
    <property type="entry name" value="Glyco_10"/>
    <property type="match status" value="1"/>
</dbReference>
<dbReference type="PANTHER" id="PTHR31490">
    <property type="entry name" value="GLYCOSYL HYDROLASE"/>
    <property type="match status" value="1"/>
</dbReference>
<keyword evidence="15" id="KW-1185">Reference proteome</keyword>
<dbReference type="InterPro" id="IPR031158">
    <property type="entry name" value="GH10_AS"/>
</dbReference>
<keyword evidence="7 10" id="KW-0326">Glycosidase</keyword>
<keyword evidence="5 10" id="KW-0378">Hydrolase</keyword>
<dbReference type="EMBL" id="JH393259">
    <property type="protein sequence ID" value="EHJ91977.1"/>
    <property type="molecule type" value="Genomic_DNA"/>
</dbReference>
<dbReference type="EC" id="3.2.1.8" evidence="10"/>
<dbReference type="PANTHER" id="PTHR31490:SF88">
    <property type="entry name" value="BETA-XYLANASE"/>
    <property type="match status" value="1"/>
</dbReference>
<evidence type="ECO:0000256" key="4">
    <source>
        <dbReference type="ARBA" id="ARBA00022729"/>
    </source>
</evidence>
<dbReference type="Pfam" id="PF00331">
    <property type="entry name" value="Glyco_hydro_10"/>
    <property type="match status" value="1"/>
</dbReference>
<reference evidence="12 14" key="1">
    <citation type="submission" date="2011-10" db="EMBL/GenBank/DDBJ databases">
        <authorList>
            <person name="Quillaguamn J."/>
            <person name="Guzmn D."/>
            <person name="Balderrama-Subieta A."/>
            <person name="Cardona-Ortuo C."/>
            <person name="Guevara-Martnez M."/>
            <person name="Callisaya-Quispe N."/>
        </authorList>
    </citation>
    <scope>NUCLEOTIDE SEQUENCE [LARGE SCALE GENOMIC DNA]</scope>
    <source>
        <strain evidence="12 14">LC1</strain>
    </source>
</reference>
<evidence type="ECO:0000313" key="15">
    <source>
        <dbReference type="Proteomes" id="UP000216538"/>
    </source>
</evidence>
<organism evidence="12 14">
    <name type="scientific">Vreelandella boliviensis LC1</name>
    <dbReference type="NCBI Taxonomy" id="1072583"/>
    <lineage>
        <taxon>Bacteria</taxon>
        <taxon>Pseudomonadati</taxon>
        <taxon>Pseudomonadota</taxon>
        <taxon>Gammaproteobacteria</taxon>
        <taxon>Oceanospirillales</taxon>
        <taxon>Halomonadaceae</taxon>
        <taxon>Vreelandella</taxon>
    </lineage>
</organism>